<dbReference type="AlphaFoldDB" id="A0ABD5PMK8"/>
<reference evidence="3 4" key="1">
    <citation type="journal article" date="2019" name="Int. J. Syst. Evol. Microbiol.">
        <title>The Global Catalogue of Microorganisms (GCM) 10K type strain sequencing project: providing services to taxonomists for standard genome sequencing and annotation.</title>
        <authorList>
            <consortium name="The Broad Institute Genomics Platform"/>
            <consortium name="The Broad Institute Genome Sequencing Center for Infectious Disease"/>
            <person name="Wu L."/>
            <person name="Ma J."/>
        </authorList>
    </citation>
    <scope>NUCLEOTIDE SEQUENCE [LARGE SCALE GENOMIC DNA]</scope>
    <source>
        <strain evidence="3 4">WLHS5</strain>
    </source>
</reference>
<protein>
    <submittedName>
        <fullName evidence="3">GNAT family N-acetyltransferase</fullName>
        <ecNumber evidence="3">2.3.1.-</ecNumber>
    </submittedName>
</protein>
<dbReference type="PROSITE" id="PS51186">
    <property type="entry name" value="GNAT"/>
    <property type="match status" value="1"/>
</dbReference>
<accession>A0ABD5PMK8</accession>
<dbReference type="InterPro" id="IPR016181">
    <property type="entry name" value="Acyl_CoA_acyltransferase"/>
</dbReference>
<feature type="domain" description="N-acetyltransferase" evidence="2">
    <location>
        <begin position="50"/>
        <end position="194"/>
    </location>
</feature>
<dbReference type="SUPFAM" id="SSF55729">
    <property type="entry name" value="Acyl-CoA N-acyltransferases (Nat)"/>
    <property type="match status" value="1"/>
</dbReference>
<dbReference type="EC" id="2.3.1.-" evidence="3"/>
<feature type="compositionally biased region" description="Basic and acidic residues" evidence="1">
    <location>
        <begin position="24"/>
        <end position="39"/>
    </location>
</feature>
<keyword evidence="3" id="KW-0012">Acyltransferase</keyword>
<dbReference type="RefSeq" id="WP_250142592.1">
    <property type="nucleotide sequence ID" value="NZ_JALIQP010000008.1"/>
</dbReference>
<dbReference type="Gene3D" id="3.40.630.30">
    <property type="match status" value="1"/>
</dbReference>
<proteinExistence type="predicted"/>
<gene>
    <name evidence="3" type="ORF">ACFO5R_07520</name>
</gene>
<evidence type="ECO:0000313" key="4">
    <source>
        <dbReference type="Proteomes" id="UP001595898"/>
    </source>
</evidence>
<keyword evidence="4" id="KW-1185">Reference proteome</keyword>
<evidence type="ECO:0000256" key="1">
    <source>
        <dbReference type="SAM" id="MobiDB-lite"/>
    </source>
</evidence>
<sequence>MARDESVSRSTSPEPESTRGSATETDRTAERDRGPDRSIDQPTASTRDDLDVRPYTTADRDDVLALYESSGRRAVEAWFRWKYEENPYADGVPMVVADRNGEIVGAAPCFSLSFSVDERRLRVGQPADVEIRPDERDQGLESQLLGRLETHCRTHDLDLCTTVTSGRDVATRRERGWEPVGTVPTYYRLQRPTAMLGGGERSAQLSRVARPLALVYHRACERLAERPADVTVHRFADVPVRQFVTLADQASPGALHATRDERFYEWRFRNPLWSIDAYLATRRGDPIAGVITGTKTERDGTELTCLFEVAPLASTRRRADGLRAILDRVVADRRDVDLLAASGTAMPGPVLGQCGFVADDSGPLSRVTSPTMQLTVPLATDGDGHEWTVAGRAIVDPSNWSLAYADRAW</sequence>
<evidence type="ECO:0000259" key="2">
    <source>
        <dbReference type="PROSITE" id="PS51186"/>
    </source>
</evidence>
<name>A0ABD5PMK8_9EURY</name>
<dbReference type="Proteomes" id="UP001595898">
    <property type="component" value="Unassembled WGS sequence"/>
</dbReference>
<keyword evidence="3" id="KW-0808">Transferase</keyword>
<organism evidence="3 4">
    <name type="scientific">Halosolutus amylolyticus</name>
    <dbReference type="NCBI Taxonomy" id="2932267"/>
    <lineage>
        <taxon>Archaea</taxon>
        <taxon>Methanobacteriati</taxon>
        <taxon>Methanobacteriota</taxon>
        <taxon>Stenosarchaea group</taxon>
        <taxon>Halobacteria</taxon>
        <taxon>Halobacteriales</taxon>
        <taxon>Natrialbaceae</taxon>
        <taxon>Halosolutus</taxon>
    </lineage>
</organism>
<dbReference type="Pfam" id="PF13527">
    <property type="entry name" value="Acetyltransf_9"/>
    <property type="match status" value="1"/>
</dbReference>
<comment type="caution">
    <text evidence="3">The sequence shown here is derived from an EMBL/GenBank/DDBJ whole genome shotgun (WGS) entry which is preliminary data.</text>
</comment>
<feature type="compositionally biased region" description="Polar residues" evidence="1">
    <location>
        <begin position="8"/>
        <end position="23"/>
    </location>
</feature>
<dbReference type="InterPro" id="IPR000182">
    <property type="entry name" value="GNAT_dom"/>
</dbReference>
<evidence type="ECO:0000313" key="3">
    <source>
        <dbReference type="EMBL" id="MFC4541774.1"/>
    </source>
</evidence>
<feature type="region of interest" description="Disordered" evidence="1">
    <location>
        <begin position="1"/>
        <end position="54"/>
    </location>
</feature>
<dbReference type="EMBL" id="JBHSFA010000004">
    <property type="protein sequence ID" value="MFC4541774.1"/>
    <property type="molecule type" value="Genomic_DNA"/>
</dbReference>
<dbReference type="GO" id="GO:0016746">
    <property type="term" value="F:acyltransferase activity"/>
    <property type="evidence" value="ECO:0007669"/>
    <property type="project" value="UniProtKB-KW"/>
</dbReference>